<proteinExistence type="predicted"/>
<feature type="region of interest" description="Disordered" evidence="1">
    <location>
        <begin position="1"/>
        <end position="56"/>
    </location>
</feature>
<dbReference type="EMBL" id="CP006734">
    <property type="protein sequence ID" value="AGW40683.1"/>
    <property type="molecule type" value="Genomic_DNA"/>
</dbReference>
<feature type="compositionally biased region" description="Low complexity" evidence="1">
    <location>
        <begin position="18"/>
        <end position="31"/>
    </location>
</feature>
<organism evidence="2 3">
    <name type="scientific">Leifsonia xyli subsp. cynodontis DSM 46306</name>
    <dbReference type="NCBI Taxonomy" id="1389489"/>
    <lineage>
        <taxon>Bacteria</taxon>
        <taxon>Bacillati</taxon>
        <taxon>Actinomycetota</taxon>
        <taxon>Actinomycetes</taxon>
        <taxon>Micrococcales</taxon>
        <taxon>Microbacteriaceae</taxon>
        <taxon>Leifsonia</taxon>
    </lineage>
</organism>
<name>U3PAZ4_LEIXC</name>
<accession>U3PAZ4</accession>
<feature type="compositionally biased region" description="Basic and acidic residues" evidence="1">
    <location>
        <begin position="92"/>
        <end position="104"/>
    </location>
</feature>
<dbReference type="PATRIC" id="fig|1389489.3.peg.469"/>
<sequence length="158" mass="17041">MPAESEGGTAPGPGSGSSGHRTPPAATAAACSRRRRCARHSRHPPPPQLLGLRGFLQPIRENRQGVQPVCELRGLPIGQLTAAGELPGEEPAELRGGRPREPPPRRLARPHPLGPDTCRLHQSVHRAMIEHQRLRVTPAHETPSAPSGFEETVNESYI</sequence>
<evidence type="ECO:0000313" key="2">
    <source>
        <dbReference type="EMBL" id="AGW40683.1"/>
    </source>
</evidence>
<reference evidence="2 3" key="1">
    <citation type="journal article" date="2013" name="Genome Announc.">
        <title>Complete Genome Sequence of Leifsonia xyli subsp. cynodontis Strain DSM46306, a Gram-Positive Bacterial Pathogen of Grasses.</title>
        <authorList>
            <person name="Monteiro-Vitorello C.B."/>
            <person name="Zerillo M.M."/>
            <person name="Van Sluys M.A."/>
            <person name="Camargo L.E."/>
            <person name="Kitajima J.P."/>
        </authorList>
    </citation>
    <scope>NUCLEOTIDE SEQUENCE [LARGE SCALE GENOMIC DNA]</scope>
    <source>
        <strain evidence="2 3">DSM 46306</strain>
    </source>
</reference>
<feature type="region of interest" description="Disordered" evidence="1">
    <location>
        <begin position="138"/>
        <end position="158"/>
    </location>
</feature>
<dbReference type="Proteomes" id="UP000016743">
    <property type="component" value="Chromosome"/>
</dbReference>
<protein>
    <submittedName>
        <fullName evidence="2">Uncharacterized protein</fullName>
    </submittedName>
</protein>
<dbReference type="AlphaFoldDB" id="U3PAZ4"/>
<dbReference type="KEGG" id="lxy:O159_04870"/>
<dbReference type="STRING" id="1389489.O159_04870"/>
<feature type="region of interest" description="Disordered" evidence="1">
    <location>
        <begin position="81"/>
        <end position="116"/>
    </location>
</feature>
<dbReference type="HOGENOM" id="CLU_1667212_0_0_11"/>
<evidence type="ECO:0000256" key="1">
    <source>
        <dbReference type="SAM" id="MobiDB-lite"/>
    </source>
</evidence>
<gene>
    <name evidence="2" type="ORF">O159_04870</name>
</gene>
<keyword evidence="3" id="KW-1185">Reference proteome</keyword>
<feature type="compositionally biased region" description="Basic residues" evidence="1">
    <location>
        <begin position="32"/>
        <end position="43"/>
    </location>
</feature>
<evidence type="ECO:0000313" key="3">
    <source>
        <dbReference type="Proteomes" id="UP000016743"/>
    </source>
</evidence>